<dbReference type="PROSITE" id="PS00606">
    <property type="entry name" value="KS3_1"/>
    <property type="match status" value="1"/>
</dbReference>
<dbReference type="RefSeq" id="WP_094984588.1">
    <property type="nucleotide sequence ID" value="NZ_NHNI01000001.1"/>
</dbReference>
<dbReference type="InterPro" id="IPR000794">
    <property type="entry name" value="Beta-ketoacyl_synthase"/>
</dbReference>
<evidence type="ECO:0000256" key="1">
    <source>
        <dbReference type="ARBA" id="ARBA00005194"/>
    </source>
</evidence>
<comment type="caution">
    <text evidence="6">The sequence shown here is derived from an EMBL/GenBank/DDBJ whole genome shotgun (WGS) entry which is preliminary data.</text>
</comment>
<evidence type="ECO:0000256" key="4">
    <source>
        <dbReference type="RuleBase" id="RU003694"/>
    </source>
</evidence>
<dbReference type="PANTHER" id="PTHR11712">
    <property type="entry name" value="POLYKETIDE SYNTHASE-RELATED"/>
    <property type="match status" value="1"/>
</dbReference>
<organism evidence="6 7">
    <name type="scientific">Cellvibrio mixtus</name>
    <dbReference type="NCBI Taxonomy" id="39650"/>
    <lineage>
        <taxon>Bacteria</taxon>
        <taxon>Pseudomonadati</taxon>
        <taxon>Pseudomonadota</taxon>
        <taxon>Gammaproteobacteria</taxon>
        <taxon>Cellvibrionales</taxon>
        <taxon>Cellvibrionaceae</taxon>
        <taxon>Cellvibrio</taxon>
    </lineage>
</organism>
<proteinExistence type="inferred from homology"/>
<feature type="domain" description="Ketosynthase family 3 (KS3)" evidence="5">
    <location>
        <begin position="1"/>
        <end position="398"/>
    </location>
</feature>
<dbReference type="CDD" id="cd00834">
    <property type="entry name" value="KAS_I_II"/>
    <property type="match status" value="1"/>
</dbReference>
<dbReference type="GO" id="GO:0006633">
    <property type="term" value="P:fatty acid biosynthetic process"/>
    <property type="evidence" value="ECO:0007669"/>
    <property type="project" value="UniProtKB-UniPathway"/>
</dbReference>
<dbReference type="InterPro" id="IPR014030">
    <property type="entry name" value="Ketoacyl_synth_N"/>
</dbReference>
<dbReference type="InterPro" id="IPR020841">
    <property type="entry name" value="PKS_Beta-ketoAc_synthase_dom"/>
</dbReference>
<dbReference type="GO" id="GO:0004315">
    <property type="term" value="F:3-oxoacyl-[acyl-carrier-protein] synthase activity"/>
    <property type="evidence" value="ECO:0007669"/>
    <property type="project" value="InterPro"/>
</dbReference>
<dbReference type="PANTHER" id="PTHR11712:SF320">
    <property type="entry name" value="BETA-KETOACYL SYNTHASE"/>
    <property type="match status" value="1"/>
</dbReference>
<dbReference type="NCBIfam" id="NF006618">
    <property type="entry name" value="PRK09185.1"/>
    <property type="match status" value="1"/>
</dbReference>
<accession>A0A266QBC4</accession>
<evidence type="ECO:0000313" key="6">
    <source>
        <dbReference type="EMBL" id="OZY87100.1"/>
    </source>
</evidence>
<dbReference type="AlphaFoldDB" id="A0A266QBC4"/>
<gene>
    <name evidence="6" type="ORF">CBP51_08970</name>
</gene>
<dbReference type="Pfam" id="PF02801">
    <property type="entry name" value="Ketoacyl-synt_C"/>
    <property type="match status" value="1"/>
</dbReference>
<dbReference type="PROSITE" id="PS52004">
    <property type="entry name" value="KS3_2"/>
    <property type="match status" value="1"/>
</dbReference>
<dbReference type="Proteomes" id="UP000216101">
    <property type="component" value="Unassembled WGS sequence"/>
</dbReference>
<dbReference type="UniPathway" id="UPA00094"/>
<reference evidence="7" key="1">
    <citation type="submission" date="2017-05" db="EMBL/GenBank/DDBJ databases">
        <authorList>
            <person name="Barney B.M."/>
        </authorList>
    </citation>
    <scope>NUCLEOTIDE SEQUENCE [LARGE SCALE GENOMIC DNA]</scope>
    <source>
        <strain evidence="7">PSBB022</strain>
    </source>
</reference>
<comment type="similarity">
    <text evidence="2 4">Belongs to the thiolase-like superfamily. Beta-ketoacyl-ACP synthases family.</text>
</comment>
<dbReference type="InterPro" id="IPR018201">
    <property type="entry name" value="Ketoacyl_synth_AS"/>
</dbReference>
<comment type="pathway">
    <text evidence="1">Lipid metabolism; fatty acid biosynthesis.</text>
</comment>
<dbReference type="SUPFAM" id="SSF53901">
    <property type="entry name" value="Thiolase-like"/>
    <property type="match status" value="2"/>
</dbReference>
<evidence type="ECO:0000313" key="7">
    <source>
        <dbReference type="Proteomes" id="UP000216101"/>
    </source>
</evidence>
<evidence type="ECO:0000256" key="3">
    <source>
        <dbReference type="ARBA" id="ARBA00022679"/>
    </source>
</evidence>
<keyword evidence="7" id="KW-1185">Reference proteome</keyword>
<protein>
    <submittedName>
        <fullName evidence="6">Beta-ketoacyl-[acyl-carrier-protein] synthase II</fullName>
    </submittedName>
</protein>
<dbReference type="Gene3D" id="3.40.47.10">
    <property type="match status" value="1"/>
</dbReference>
<dbReference type="EMBL" id="NHNI01000001">
    <property type="protein sequence ID" value="OZY87100.1"/>
    <property type="molecule type" value="Genomic_DNA"/>
</dbReference>
<dbReference type="SMART" id="SM00825">
    <property type="entry name" value="PKS_KS"/>
    <property type="match status" value="1"/>
</dbReference>
<dbReference type="InterPro" id="IPR014031">
    <property type="entry name" value="Ketoacyl_synth_C"/>
</dbReference>
<dbReference type="GO" id="GO:0005829">
    <property type="term" value="C:cytosol"/>
    <property type="evidence" value="ECO:0007669"/>
    <property type="project" value="TreeGrafter"/>
</dbReference>
<dbReference type="Pfam" id="PF00109">
    <property type="entry name" value="ketoacyl-synt"/>
    <property type="match status" value="1"/>
</dbReference>
<keyword evidence="3 4" id="KW-0808">Transferase</keyword>
<dbReference type="InterPro" id="IPR016039">
    <property type="entry name" value="Thiolase-like"/>
</dbReference>
<sequence>MSPEQIVIVDYDATCAAGSGMDELRAALANQRSGLRANDFPGCDLQTWIGRVAAIDEYVFSPVLAQWQSRNNALIALGLQQGSLQQSLAKLVERFGSARIGVVMGSSTSSIDRSEEAYRQLDAQGQLPPQFLQEQVLNPHAPGLFVAVLLGLDGPNMTVNTACSSSAKVFATAARWLRAGIVDAVLVGGADTLCQSVLYGFHSLQLVSESPCRPFDGARDGINLGEAAGFALLVRGDDAQGIEHTGIQLSGYGESSDAHHMSHPHPEGEGARLAIEQALAQAGLAPAQIDYINLHGTASRANDHIEGNLVGTMFPASTLASSTKGWTGHTLGAAGILESIFALEALRSGLVPGTLNLTQVDPEIAISMSAANQTADLTHVMSNSFGFGGNNACLIFSRVEVAI</sequence>
<evidence type="ECO:0000256" key="2">
    <source>
        <dbReference type="ARBA" id="ARBA00008467"/>
    </source>
</evidence>
<name>A0A266QBC4_9GAMM</name>
<evidence type="ECO:0000259" key="5">
    <source>
        <dbReference type="PROSITE" id="PS52004"/>
    </source>
</evidence>